<dbReference type="AlphaFoldDB" id="A0A645G9V5"/>
<reference evidence="1" key="1">
    <citation type="submission" date="2019-08" db="EMBL/GenBank/DDBJ databases">
        <authorList>
            <person name="Kucharzyk K."/>
            <person name="Murdoch R.W."/>
            <person name="Higgins S."/>
            <person name="Loffler F."/>
        </authorList>
    </citation>
    <scope>NUCLEOTIDE SEQUENCE</scope>
</reference>
<accession>A0A645G9V5</accession>
<name>A0A645G9V5_9ZZZZ</name>
<comment type="caution">
    <text evidence="1">The sequence shown here is derived from an EMBL/GenBank/DDBJ whole genome shotgun (WGS) entry which is preliminary data.</text>
</comment>
<sequence length="89" mass="9885">MKDVIALSRVQGDHIDVVQGKPADIYLSRLYVVYGKAVVVHRRVAGTEAAYRYGLEPADTPEVLHGNAGKVFNHVGQLQRIEVPNRFSQ</sequence>
<protein>
    <submittedName>
        <fullName evidence="1">Uncharacterized protein</fullName>
    </submittedName>
</protein>
<organism evidence="1">
    <name type="scientific">bioreactor metagenome</name>
    <dbReference type="NCBI Taxonomy" id="1076179"/>
    <lineage>
        <taxon>unclassified sequences</taxon>
        <taxon>metagenomes</taxon>
        <taxon>ecological metagenomes</taxon>
    </lineage>
</organism>
<proteinExistence type="predicted"/>
<gene>
    <name evidence="1" type="ORF">SDC9_171071</name>
</gene>
<evidence type="ECO:0000313" key="1">
    <source>
        <dbReference type="EMBL" id="MPN23678.1"/>
    </source>
</evidence>
<dbReference type="EMBL" id="VSSQ01072258">
    <property type="protein sequence ID" value="MPN23678.1"/>
    <property type="molecule type" value="Genomic_DNA"/>
</dbReference>